<dbReference type="NCBIfam" id="TIGR00455">
    <property type="entry name" value="apsK"/>
    <property type="match status" value="1"/>
</dbReference>
<keyword evidence="5 6" id="KW-0067">ATP-binding</keyword>
<evidence type="ECO:0000256" key="3">
    <source>
        <dbReference type="ARBA" id="ARBA00022679"/>
    </source>
</evidence>
<keyword evidence="6 8" id="KW-0418">Kinase</keyword>
<reference evidence="8 9" key="1">
    <citation type="submission" date="2019-11" db="EMBL/GenBank/DDBJ databases">
        <title>Pedobacter petrophilus genome.</title>
        <authorList>
            <person name="Feldbauer M.J."/>
            <person name="Newman J.D."/>
        </authorList>
    </citation>
    <scope>NUCLEOTIDE SEQUENCE [LARGE SCALE GENOMIC DNA]</scope>
    <source>
        <strain evidence="8 9">LMG 29686</strain>
    </source>
</reference>
<dbReference type="Gene3D" id="3.40.50.300">
    <property type="entry name" value="P-loop containing nucleotide triphosphate hydrolases"/>
    <property type="match status" value="1"/>
</dbReference>
<dbReference type="EC" id="2.7.1.25" evidence="2 6"/>
<protein>
    <recommendedName>
        <fullName evidence="2 6">Adenylyl-sulfate kinase</fullName>
        <ecNumber evidence="2 6">2.7.1.25</ecNumber>
    </recommendedName>
</protein>
<proteinExistence type="inferred from homology"/>
<dbReference type="InterPro" id="IPR059117">
    <property type="entry name" value="APS_kinase_dom"/>
</dbReference>
<dbReference type="GO" id="GO:0019379">
    <property type="term" value="P:sulfate assimilation, phosphoadenylyl sulfate reduction by phosphoadenylyl-sulfate reductase (thioredoxin)"/>
    <property type="evidence" value="ECO:0007669"/>
    <property type="project" value="TreeGrafter"/>
</dbReference>
<evidence type="ECO:0000259" key="7">
    <source>
        <dbReference type="Pfam" id="PF01583"/>
    </source>
</evidence>
<accession>A0A7K0G254</accession>
<comment type="catalytic activity">
    <reaction evidence="1 6">
        <text>adenosine 5'-phosphosulfate + ATP = 3'-phosphoadenylyl sulfate + ADP + H(+)</text>
        <dbReference type="Rhea" id="RHEA:24152"/>
        <dbReference type="ChEBI" id="CHEBI:15378"/>
        <dbReference type="ChEBI" id="CHEBI:30616"/>
        <dbReference type="ChEBI" id="CHEBI:58243"/>
        <dbReference type="ChEBI" id="CHEBI:58339"/>
        <dbReference type="ChEBI" id="CHEBI:456216"/>
        <dbReference type="EC" id="2.7.1.25"/>
    </reaction>
</comment>
<dbReference type="GO" id="GO:0004020">
    <property type="term" value="F:adenylylsulfate kinase activity"/>
    <property type="evidence" value="ECO:0007669"/>
    <property type="project" value="UniProtKB-EC"/>
</dbReference>
<dbReference type="EMBL" id="WKKH01000024">
    <property type="protein sequence ID" value="MRX77349.1"/>
    <property type="molecule type" value="Genomic_DNA"/>
</dbReference>
<sequence length="176" mass="19446">MLSLQITGLSGAGKTTLAQWVSCQLIKLDYPCIVIDGDSYRQTLCSDLGFSHADRMENIRRLGKLANDYAQQGTIAIVAAINPFETVRRELNSLYNTKTVWVDCPMDTLVARDIKGLYRKALLPDGHPDKILNLTGVNDVYEKPLQADLRLDTDLLTLDAAGRLLLNFILAQVAPA</sequence>
<dbReference type="GO" id="GO:0005524">
    <property type="term" value="F:ATP binding"/>
    <property type="evidence" value="ECO:0007669"/>
    <property type="project" value="UniProtKB-KW"/>
</dbReference>
<dbReference type="InterPro" id="IPR050512">
    <property type="entry name" value="Sulf_AdTrans/APS_kinase"/>
</dbReference>
<evidence type="ECO:0000313" key="8">
    <source>
        <dbReference type="EMBL" id="MRX77349.1"/>
    </source>
</evidence>
<dbReference type="OrthoDB" id="9804504at2"/>
<dbReference type="Proteomes" id="UP000487757">
    <property type="component" value="Unassembled WGS sequence"/>
</dbReference>
<dbReference type="GO" id="GO:0070814">
    <property type="term" value="P:hydrogen sulfide biosynthetic process"/>
    <property type="evidence" value="ECO:0007669"/>
    <property type="project" value="UniProtKB-UniPathway"/>
</dbReference>
<comment type="caution">
    <text evidence="8">The sequence shown here is derived from an EMBL/GenBank/DDBJ whole genome shotgun (WGS) entry which is preliminary data.</text>
</comment>
<gene>
    <name evidence="8" type="primary">cysC</name>
    <name evidence="8" type="ORF">GJU39_14775</name>
</gene>
<comment type="similarity">
    <text evidence="6">Belongs to the APS kinase family.</text>
</comment>
<dbReference type="InterPro" id="IPR027417">
    <property type="entry name" value="P-loop_NTPase"/>
</dbReference>
<dbReference type="GO" id="GO:0004781">
    <property type="term" value="F:sulfate adenylyltransferase (ATP) activity"/>
    <property type="evidence" value="ECO:0007669"/>
    <property type="project" value="TreeGrafter"/>
</dbReference>
<dbReference type="Pfam" id="PF01583">
    <property type="entry name" value="APS_kinase"/>
    <property type="match status" value="1"/>
</dbReference>
<dbReference type="PANTHER" id="PTHR42700">
    <property type="entry name" value="SULFATE ADENYLYLTRANSFERASE"/>
    <property type="match status" value="1"/>
</dbReference>
<dbReference type="GO" id="GO:0010134">
    <property type="term" value="P:sulfate assimilation via adenylyl sulfate reduction"/>
    <property type="evidence" value="ECO:0007669"/>
    <property type="project" value="TreeGrafter"/>
</dbReference>
<evidence type="ECO:0000256" key="6">
    <source>
        <dbReference type="RuleBase" id="RU004347"/>
    </source>
</evidence>
<evidence type="ECO:0000256" key="2">
    <source>
        <dbReference type="ARBA" id="ARBA00012121"/>
    </source>
</evidence>
<dbReference type="AlphaFoldDB" id="A0A7K0G254"/>
<comment type="pathway">
    <text evidence="6">Sulfur metabolism; hydrogen sulfide biosynthesis; sulfite from sulfate: step 2/3.</text>
</comment>
<name>A0A7K0G254_9SPHI</name>
<dbReference type="SUPFAM" id="SSF52540">
    <property type="entry name" value="P-loop containing nucleoside triphosphate hydrolases"/>
    <property type="match status" value="1"/>
</dbReference>
<organism evidence="8 9">
    <name type="scientific">Pedobacter petrophilus</name>
    <dbReference type="NCBI Taxonomy" id="1908241"/>
    <lineage>
        <taxon>Bacteria</taxon>
        <taxon>Pseudomonadati</taxon>
        <taxon>Bacteroidota</taxon>
        <taxon>Sphingobacteriia</taxon>
        <taxon>Sphingobacteriales</taxon>
        <taxon>Sphingobacteriaceae</taxon>
        <taxon>Pedobacter</taxon>
    </lineage>
</organism>
<keyword evidence="4 6" id="KW-0547">Nucleotide-binding</keyword>
<evidence type="ECO:0000313" key="9">
    <source>
        <dbReference type="Proteomes" id="UP000487757"/>
    </source>
</evidence>
<dbReference type="RefSeq" id="WP_154281708.1">
    <property type="nucleotide sequence ID" value="NZ_JBHUJQ010000001.1"/>
</dbReference>
<feature type="domain" description="APS kinase" evidence="7">
    <location>
        <begin position="4"/>
        <end position="152"/>
    </location>
</feature>
<keyword evidence="3 6" id="KW-0808">Transferase</keyword>
<evidence type="ECO:0000256" key="1">
    <source>
        <dbReference type="ARBA" id="ARBA00001823"/>
    </source>
</evidence>
<dbReference type="InterPro" id="IPR002891">
    <property type="entry name" value="APS"/>
</dbReference>
<evidence type="ECO:0000256" key="4">
    <source>
        <dbReference type="ARBA" id="ARBA00022741"/>
    </source>
</evidence>
<dbReference type="CDD" id="cd02027">
    <property type="entry name" value="APSK"/>
    <property type="match status" value="1"/>
</dbReference>
<comment type="function">
    <text evidence="6">Catalyzes the synthesis of activated sulfate.</text>
</comment>
<evidence type="ECO:0000256" key="5">
    <source>
        <dbReference type="ARBA" id="ARBA00022840"/>
    </source>
</evidence>
<dbReference type="GO" id="GO:0005737">
    <property type="term" value="C:cytoplasm"/>
    <property type="evidence" value="ECO:0007669"/>
    <property type="project" value="TreeGrafter"/>
</dbReference>
<keyword evidence="9" id="KW-1185">Reference proteome</keyword>
<dbReference type="PANTHER" id="PTHR42700:SF1">
    <property type="entry name" value="SULFATE ADENYLYLTRANSFERASE"/>
    <property type="match status" value="1"/>
</dbReference>
<dbReference type="UniPathway" id="UPA00140">
    <property type="reaction ID" value="UER00205"/>
</dbReference>